<dbReference type="InterPro" id="IPR005630">
    <property type="entry name" value="Terpene_synthase_metal-bd"/>
</dbReference>
<dbReference type="Pfam" id="PF03936">
    <property type="entry name" value="Terpene_synth_C"/>
    <property type="match status" value="1"/>
</dbReference>
<evidence type="ECO:0000313" key="3">
    <source>
        <dbReference type="Proteomes" id="UP001141552"/>
    </source>
</evidence>
<dbReference type="SUPFAM" id="SSF48576">
    <property type="entry name" value="Terpenoid synthases"/>
    <property type="match status" value="1"/>
</dbReference>
<feature type="domain" description="Terpene synthase metal-binding" evidence="1">
    <location>
        <begin position="18"/>
        <end position="58"/>
    </location>
</feature>
<gene>
    <name evidence="2" type="ORF">Tsubulata_011402</name>
</gene>
<dbReference type="GO" id="GO:0000287">
    <property type="term" value="F:magnesium ion binding"/>
    <property type="evidence" value="ECO:0007669"/>
    <property type="project" value="InterPro"/>
</dbReference>
<comment type="caution">
    <text evidence="2">The sequence shown here is derived from an EMBL/GenBank/DDBJ whole genome shotgun (WGS) entry which is preliminary data.</text>
</comment>
<dbReference type="Gene3D" id="1.10.600.10">
    <property type="entry name" value="Farnesyl Diphosphate Synthase"/>
    <property type="match status" value="1"/>
</dbReference>
<dbReference type="Proteomes" id="UP001141552">
    <property type="component" value="Unassembled WGS sequence"/>
</dbReference>
<reference evidence="2" key="2">
    <citation type="journal article" date="2023" name="Plants (Basel)">
        <title>Annotation of the Turnera subulata (Passifloraceae) Draft Genome Reveals the S-Locus Evolved after the Divergence of Turneroideae from Passifloroideae in a Stepwise Manner.</title>
        <authorList>
            <person name="Henning P.M."/>
            <person name="Roalson E.H."/>
            <person name="Mir W."/>
            <person name="McCubbin A.G."/>
            <person name="Shore J.S."/>
        </authorList>
    </citation>
    <scope>NUCLEOTIDE SEQUENCE</scope>
    <source>
        <strain evidence="2">F60SS</strain>
    </source>
</reference>
<dbReference type="AlphaFoldDB" id="A0A9Q0G4D8"/>
<evidence type="ECO:0000259" key="1">
    <source>
        <dbReference type="Pfam" id="PF03936"/>
    </source>
</evidence>
<evidence type="ECO:0000313" key="2">
    <source>
        <dbReference type="EMBL" id="KAJ4843205.1"/>
    </source>
</evidence>
<name>A0A9Q0G4D8_9ROSI</name>
<organism evidence="2 3">
    <name type="scientific">Turnera subulata</name>
    <dbReference type="NCBI Taxonomy" id="218843"/>
    <lineage>
        <taxon>Eukaryota</taxon>
        <taxon>Viridiplantae</taxon>
        <taxon>Streptophyta</taxon>
        <taxon>Embryophyta</taxon>
        <taxon>Tracheophyta</taxon>
        <taxon>Spermatophyta</taxon>
        <taxon>Magnoliopsida</taxon>
        <taxon>eudicotyledons</taxon>
        <taxon>Gunneridae</taxon>
        <taxon>Pentapetalae</taxon>
        <taxon>rosids</taxon>
        <taxon>fabids</taxon>
        <taxon>Malpighiales</taxon>
        <taxon>Passifloraceae</taxon>
        <taxon>Turnera</taxon>
    </lineage>
</organism>
<reference evidence="2" key="1">
    <citation type="submission" date="2022-02" db="EMBL/GenBank/DDBJ databases">
        <authorList>
            <person name="Henning P.M."/>
            <person name="McCubbin A.G."/>
            <person name="Shore J.S."/>
        </authorList>
    </citation>
    <scope>NUCLEOTIDE SEQUENCE</scope>
    <source>
        <strain evidence="2">F60SS</strain>
        <tissue evidence="2">Leaves</tissue>
    </source>
</reference>
<dbReference type="EMBL" id="JAKUCV010002298">
    <property type="protein sequence ID" value="KAJ4843205.1"/>
    <property type="molecule type" value="Genomic_DNA"/>
</dbReference>
<protein>
    <recommendedName>
        <fullName evidence="1">Terpene synthase metal-binding domain-containing protein</fullName>
    </recommendedName>
</protein>
<accession>A0A9Q0G4D8</accession>
<sequence>MQPTPVLIQCLQLRPFAASENQVNSKEVFDWLFTKPKVMLASSNIYRLMDDIATYEDGIGNKEGVQQKGRRMEMLRVTCESRQSNVAAYLPGGFAGDQIDEEEEMMMESAVILRILAQIQKYIPELPQAAN</sequence>
<dbReference type="InterPro" id="IPR008949">
    <property type="entry name" value="Isoprenoid_synthase_dom_sf"/>
</dbReference>
<dbReference type="GO" id="GO:0010333">
    <property type="term" value="F:terpene synthase activity"/>
    <property type="evidence" value="ECO:0007669"/>
    <property type="project" value="InterPro"/>
</dbReference>
<keyword evidence="3" id="KW-1185">Reference proteome</keyword>
<proteinExistence type="predicted"/>